<dbReference type="Proteomes" id="UP001385809">
    <property type="component" value="Unassembled WGS sequence"/>
</dbReference>
<dbReference type="InterPro" id="IPR017938">
    <property type="entry name" value="Riboflavin_synthase-like_b-brl"/>
</dbReference>
<dbReference type="Gene3D" id="2.40.30.10">
    <property type="entry name" value="Translation factors"/>
    <property type="match status" value="1"/>
</dbReference>
<dbReference type="RefSeq" id="WP_337697594.1">
    <property type="nucleotide sequence ID" value="NZ_JBBEGN010000018.1"/>
</dbReference>
<dbReference type="EMBL" id="JBBEGN010000018">
    <property type="protein sequence ID" value="MEJ2871022.1"/>
    <property type="molecule type" value="Genomic_DNA"/>
</dbReference>
<proteinExistence type="predicted"/>
<keyword evidence="4" id="KW-1185">Reference proteome</keyword>
<evidence type="ECO:0000256" key="1">
    <source>
        <dbReference type="SAM" id="MobiDB-lite"/>
    </source>
</evidence>
<reference evidence="3 4" key="1">
    <citation type="submission" date="2024-03" db="EMBL/GenBank/DDBJ databases">
        <title>Actinomycetospora sp. OC33-EN08, a novel actinomycete isolated from wild orchid (Aerides multiflora).</title>
        <authorList>
            <person name="Suriyachadkun C."/>
        </authorList>
    </citation>
    <scope>NUCLEOTIDE SEQUENCE [LARGE SCALE GENOMIC DNA]</scope>
    <source>
        <strain evidence="3 4">OC33-EN08</strain>
    </source>
</reference>
<name>A0ABU8MUM7_9PSEU</name>
<dbReference type="InterPro" id="IPR013113">
    <property type="entry name" value="SIP_FAD-bd"/>
</dbReference>
<evidence type="ECO:0000259" key="2">
    <source>
        <dbReference type="PROSITE" id="PS51384"/>
    </source>
</evidence>
<dbReference type="PROSITE" id="PS51384">
    <property type="entry name" value="FAD_FR"/>
    <property type="match status" value="1"/>
</dbReference>
<gene>
    <name evidence="3" type="ORF">WCD74_24880</name>
</gene>
<dbReference type="SUPFAM" id="SSF63380">
    <property type="entry name" value="Riboflavin synthase domain-like"/>
    <property type="match status" value="1"/>
</dbReference>
<accession>A0ABU8MUM7</accession>
<comment type="caution">
    <text evidence="3">The sequence shown here is derived from an EMBL/GenBank/DDBJ whole genome shotgun (WGS) entry which is preliminary data.</text>
</comment>
<feature type="region of interest" description="Disordered" evidence="1">
    <location>
        <begin position="1"/>
        <end position="20"/>
    </location>
</feature>
<dbReference type="InterPro" id="IPR017927">
    <property type="entry name" value="FAD-bd_FR_type"/>
</dbReference>
<sequence>MTVRDLSRRDPGPKVAAHQREGDGVVRVPYPIGVRHLTVAARRVLTPRIVRITVAGPELAGFHSYQADDHVKLVFPDPDGTRRVPTPRPDADLLDWPSPFPCTRTYTVRRLDTRAGELDLDVVLHGEGPGSAWGRDAAVGDPVCVAGPPGCRVFPHHRSHHVFAVDETALPVVGRWMEEAPGHVTADVVIETGEASDHDYPLVPGPGVAVHRLVRAGTGSRLGEAVRDLARPDAFLVAAGEADALRPLRRAVRDGLAAGALVTGYWKRGVVDLDED</sequence>
<evidence type="ECO:0000313" key="3">
    <source>
        <dbReference type="EMBL" id="MEJ2871022.1"/>
    </source>
</evidence>
<protein>
    <submittedName>
        <fullName evidence="3">Siderophore-interacting protein</fullName>
    </submittedName>
</protein>
<dbReference type="InterPro" id="IPR039374">
    <property type="entry name" value="SIP_fam"/>
</dbReference>
<dbReference type="InterPro" id="IPR007037">
    <property type="entry name" value="SIP_rossman_dom"/>
</dbReference>
<organism evidence="3 4">
    <name type="scientific">Actinomycetospora aurantiaca</name>
    <dbReference type="NCBI Taxonomy" id="3129233"/>
    <lineage>
        <taxon>Bacteria</taxon>
        <taxon>Bacillati</taxon>
        <taxon>Actinomycetota</taxon>
        <taxon>Actinomycetes</taxon>
        <taxon>Pseudonocardiales</taxon>
        <taxon>Pseudonocardiaceae</taxon>
        <taxon>Actinomycetospora</taxon>
    </lineage>
</organism>
<dbReference type="Pfam" id="PF08021">
    <property type="entry name" value="FAD_binding_9"/>
    <property type="match status" value="1"/>
</dbReference>
<dbReference type="PANTHER" id="PTHR30157">
    <property type="entry name" value="FERRIC REDUCTASE, NADPH-DEPENDENT"/>
    <property type="match status" value="1"/>
</dbReference>
<dbReference type="InterPro" id="IPR039261">
    <property type="entry name" value="FNR_nucleotide-bd"/>
</dbReference>
<dbReference type="CDD" id="cd06193">
    <property type="entry name" value="siderophore_interacting"/>
    <property type="match status" value="1"/>
</dbReference>
<dbReference type="PANTHER" id="PTHR30157:SF0">
    <property type="entry name" value="NADPH-DEPENDENT FERRIC-CHELATE REDUCTASE"/>
    <property type="match status" value="1"/>
</dbReference>
<evidence type="ECO:0000313" key="4">
    <source>
        <dbReference type="Proteomes" id="UP001385809"/>
    </source>
</evidence>
<dbReference type="Pfam" id="PF04954">
    <property type="entry name" value="SIP"/>
    <property type="match status" value="1"/>
</dbReference>
<feature type="domain" description="FAD-binding FR-type" evidence="2">
    <location>
        <begin position="32"/>
        <end position="155"/>
    </location>
</feature>
<dbReference type="Gene3D" id="3.40.50.80">
    <property type="entry name" value="Nucleotide-binding domain of ferredoxin-NADP reductase (FNR) module"/>
    <property type="match status" value="1"/>
</dbReference>